<dbReference type="EMBL" id="JANVFU010000020">
    <property type="protein sequence ID" value="KAJ3739114.1"/>
    <property type="molecule type" value="Genomic_DNA"/>
</dbReference>
<sequence length="256" mass="29190">MHRSLFHLVPLFFCYLFFFAFALPLEPERTQVGLDSTQDQSPQSLQTRGLPYFISPPSPPPSLPSTPALLPHPSQPQERPRPPQRPQTQPGNPRPLPPPPSLLQPYAAFRLPAIQIFFPQHAGVPLADSHERTQDAFDIVRGYLQSSSRPPYPFRRLTFRNRYLSLVEDQIHFKMIDFQYRAYCNPSCDGTAFLVNINGSTFHHGNLVYNGTVPTEFLSMADILSYPPPRPRPPRPHRPHRPRPVLDSKPLGKFDS</sequence>
<feature type="region of interest" description="Disordered" evidence="1">
    <location>
        <begin position="227"/>
        <end position="256"/>
    </location>
</feature>
<reference evidence="3 4" key="1">
    <citation type="journal article" date="2023" name="Proc. Natl. Acad. Sci. U.S.A.">
        <title>A global phylogenomic analysis of the shiitake genus Lentinula.</title>
        <authorList>
            <person name="Sierra-Patev S."/>
            <person name="Min B."/>
            <person name="Naranjo-Ortiz M."/>
            <person name="Looney B."/>
            <person name="Konkel Z."/>
            <person name="Slot J.C."/>
            <person name="Sakamoto Y."/>
            <person name="Steenwyk J.L."/>
            <person name="Rokas A."/>
            <person name="Carro J."/>
            <person name="Camarero S."/>
            <person name="Ferreira P."/>
            <person name="Molpeceres G."/>
            <person name="Ruiz-Duenas F.J."/>
            <person name="Serrano A."/>
            <person name="Henrissat B."/>
            <person name="Drula E."/>
            <person name="Hughes K.W."/>
            <person name="Mata J.L."/>
            <person name="Ishikawa N.K."/>
            <person name="Vargas-Isla R."/>
            <person name="Ushijima S."/>
            <person name="Smith C.A."/>
            <person name="Donoghue J."/>
            <person name="Ahrendt S."/>
            <person name="Andreopoulos W."/>
            <person name="He G."/>
            <person name="LaButti K."/>
            <person name="Lipzen A."/>
            <person name="Ng V."/>
            <person name="Riley R."/>
            <person name="Sandor L."/>
            <person name="Barry K."/>
            <person name="Martinez A.T."/>
            <person name="Xiao Y."/>
            <person name="Gibbons J.G."/>
            <person name="Terashima K."/>
            <person name="Grigoriev I.V."/>
            <person name="Hibbett D."/>
        </authorList>
    </citation>
    <scope>NUCLEOTIDE SEQUENCE [LARGE SCALE GENOMIC DNA]</scope>
    <source>
        <strain evidence="3 4">TFB7810</strain>
    </source>
</reference>
<feature type="compositionally biased region" description="Pro residues" evidence="1">
    <location>
        <begin position="54"/>
        <end position="64"/>
    </location>
</feature>
<evidence type="ECO:0000256" key="1">
    <source>
        <dbReference type="SAM" id="MobiDB-lite"/>
    </source>
</evidence>
<keyword evidence="4" id="KW-1185">Reference proteome</keyword>
<protein>
    <submittedName>
        <fullName evidence="3">Uncharacterized protein</fullName>
    </submittedName>
</protein>
<feature type="compositionally biased region" description="Basic residues" evidence="1">
    <location>
        <begin position="232"/>
        <end position="243"/>
    </location>
</feature>
<name>A0A9W8NR53_9AGAR</name>
<organism evidence="3 4">
    <name type="scientific">Lentinula detonsa</name>
    <dbReference type="NCBI Taxonomy" id="2804962"/>
    <lineage>
        <taxon>Eukaryota</taxon>
        <taxon>Fungi</taxon>
        <taxon>Dikarya</taxon>
        <taxon>Basidiomycota</taxon>
        <taxon>Agaricomycotina</taxon>
        <taxon>Agaricomycetes</taxon>
        <taxon>Agaricomycetidae</taxon>
        <taxon>Agaricales</taxon>
        <taxon>Marasmiineae</taxon>
        <taxon>Omphalotaceae</taxon>
        <taxon>Lentinula</taxon>
    </lineage>
</organism>
<evidence type="ECO:0000313" key="3">
    <source>
        <dbReference type="EMBL" id="KAJ3739114.1"/>
    </source>
</evidence>
<feature type="chain" id="PRO_5040747682" evidence="2">
    <location>
        <begin position="23"/>
        <end position="256"/>
    </location>
</feature>
<gene>
    <name evidence="3" type="ORF">DFH05DRAFT_1464211</name>
</gene>
<evidence type="ECO:0000256" key="2">
    <source>
        <dbReference type="SAM" id="SignalP"/>
    </source>
</evidence>
<dbReference type="Proteomes" id="UP001142393">
    <property type="component" value="Unassembled WGS sequence"/>
</dbReference>
<feature type="compositionally biased region" description="Low complexity" evidence="1">
    <location>
        <begin position="65"/>
        <end position="77"/>
    </location>
</feature>
<feature type="compositionally biased region" description="Polar residues" evidence="1">
    <location>
        <begin position="33"/>
        <end position="47"/>
    </location>
</feature>
<dbReference type="AlphaFoldDB" id="A0A9W8NR53"/>
<proteinExistence type="predicted"/>
<feature type="compositionally biased region" description="Basic and acidic residues" evidence="1">
    <location>
        <begin position="244"/>
        <end position="256"/>
    </location>
</feature>
<feature type="signal peptide" evidence="2">
    <location>
        <begin position="1"/>
        <end position="22"/>
    </location>
</feature>
<keyword evidence="2" id="KW-0732">Signal</keyword>
<accession>A0A9W8NR53</accession>
<comment type="caution">
    <text evidence="3">The sequence shown here is derived from an EMBL/GenBank/DDBJ whole genome shotgun (WGS) entry which is preliminary data.</text>
</comment>
<evidence type="ECO:0000313" key="4">
    <source>
        <dbReference type="Proteomes" id="UP001142393"/>
    </source>
</evidence>
<feature type="region of interest" description="Disordered" evidence="1">
    <location>
        <begin position="33"/>
        <end position="99"/>
    </location>
</feature>